<evidence type="ECO:0000256" key="5">
    <source>
        <dbReference type="ARBA" id="ARBA00022741"/>
    </source>
</evidence>
<dbReference type="SMART" id="SM00382">
    <property type="entry name" value="AAA"/>
    <property type="match status" value="2"/>
</dbReference>
<dbReference type="InterPro" id="IPR036640">
    <property type="entry name" value="ABC1_TM_sf"/>
</dbReference>
<proteinExistence type="inferred from homology"/>
<dbReference type="Pfam" id="PF00005">
    <property type="entry name" value="ABC_tran"/>
    <property type="match status" value="2"/>
</dbReference>
<evidence type="ECO:0000259" key="11">
    <source>
        <dbReference type="PROSITE" id="PS50893"/>
    </source>
</evidence>
<keyword evidence="14" id="KW-1185">Reference proteome</keyword>
<comment type="similarity">
    <text evidence="1">Belongs to the ABC transporter superfamily. ABCB family. Multidrug resistance exporter (TC 3.A.1.201) subfamily.</text>
</comment>
<feature type="transmembrane region" description="Helical" evidence="10">
    <location>
        <begin position="83"/>
        <end position="102"/>
    </location>
</feature>
<feature type="transmembrane region" description="Helical" evidence="10">
    <location>
        <begin position="267"/>
        <end position="287"/>
    </location>
</feature>
<name>A0AAD4SPZ2_9MAGN</name>
<dbReference type="PANTHER" id="PTHR45136">
    <property type="entry name" value="ABC TRANSPORTER DOMAIN-CONTAINING PROTEIN"/>
    <property type="match status" value="1"/>
</dbReference>
<evidence type="ECO:0000256" key="4">
    <source>
        <dbReference type="ARBA" id="ARBA00022737"/>
    </source>
</evidence>
<keyword evidence="3 10" id="KW-0812">Transmembrane</keyword>
<dbReference type="InterPro" id="IPR003593">
    <property type="entry name" value="AAA+_ATPase"/>
</dbReference>
<feature type="transmembrane region" description="Helical" evidence="10">
    <location>
        <begin position="710"/>
        <end position="729"/>
    </location>
</feature>
<feature type="transmembrane region" description="Helical" evidence="10">
    <location>
        <begin position="891"/>
        <end position="914"/>
    </location>
</feature>
<feature type="transmembrane region" description="Helical" evidence="10">
    <location>
        <begin position="164"/>
        <end position="183"/>
    </location>
</feature>
<dbReference type="PROSITE" id="PS00211">
    <property type="entry name" value="ABC_TRANSPORTER_1"/>
    <property type="match status" value="2"/>
</dbReference>
<dbReference type="AlphaFoldDB" id="A0AAD4SPZ2"/>
<evidence type="ECO:0000259" key="12">
    <source>
        <dbReference type="PROSITE" id="PS50929"/>
    </source>
</evidence>
<gene>
    <name evidence="13" type="ORF">MKW98_021421</name>
</gene>
<comment type="caution">
    <text evidence="13">The sequence shown here is derived from an EMBL/GenBank/DDBJ whole genome shotgun (WGS) entry which is preliminary data.</text>
</comment>
<keyword evidence="2" id="KW-0813">Transport</keyword>
<evidence type="ECO:0000256" key="9">
    <source>
        <dbReference type="ARBA" id="ARBA00023180"/>
    </source>
</evidence>
<keyword evidence="7 10" id="KW-1133">Transmembrane helix</keyword>
<dbReference type="InterPro" id="IPR011527">
    <property type="entry name" value="ABC1_TM_dom"/>
</dbReference>
<dbReference type="InterPro" id="IPR017871">
    <property type="entry name" value="ABC_transporter-like_CS"/>
</dbReference>
<dbReference type="Gene3D" id="3.40.50.300">
    <property type="entry name" value="P-loop containing nucleotide triphosphate hydrolases"/>
    <property type="match status" value="2"/>
</dbReference>
<keyword evidence="9" id="KW-0325">Glycoprotein</keyword>
<feature type="transmembrane region" description="Helical" evidence="10">
    <location>
        <begin position="816"/>
        <end position="835"/>
    </location>
</feature>
<keyword evidence="4" id="KW-0677">Repeat</keyword>
<dbReference type="PROSITE" id="PS50929">
    <property type="entry name" value="ABC_TM1F"/>
    <property type="match status" value="2"/>
</dbReference>
<protein>
    <submittedName>
        <fullName evidence="13">Uncharacterized protein</fullName>
    </submittedName>
</protein>
<evidence type="ECO:0000256" key="10">
    <source>
        <dbReference type="SAM" id="Phobius"/>
    </source>
</evidence>
<dbReference type="InterPro" id="IPR003439">
    <property type="entry name" value="ABC_transporter-like_ATP-bd"/>
</dbReference>
<accession>A0AAD4SPZ2</accession>
<feature type="domain" description="ABC transporter" evidence="11">
    <location>
        <begin position="990"/>
        <end position="1228"/>
    </location>
</feature>
<evidence type="ECO:0000313" key="14">
    <source>
        <dbReference type="Proteomes" id="UP001202328"/>
    </source>
</evidence>
<feature type="transmembrane region" description="Helical" evidence="10">
    <location>
        <begin position="792"/>
        <end position="810"/>
    </location>
</feature>
<dbReference type="Proteomes" id="UP001202328">
    <property type="component" value="Unassembled WGS sequence"/>
</dbReference>
<dbReference type="GO" id="GO:0005524">
    <property type="term" value="F:ATP binding"/>
    <property type="evidence" value="ECO:0007669"/>
    <property type="project" value="UniProtKB-KW"/>
</dbReference>
<dbReference type="FunFam" id="3.40.50.300:FF:000205">
    <property type="entry name" value="ABC transporter B family member 4"/>
    <property type="match status" value="2"/>
</dbReference>
<keyword evidence="5" id="KW-0547">Nucleotide-binding</keyword>
<dbReference type="InterPro" id="IPR027417">
    <property type="entry name" value="P-loop_NTPase"/>
</dbReference>
<organism evidence="13 14">
    <name type="scientific">Papaver atlanticum</name>
    <dbReference type="NCBI Taxonomy" id="357466"/>
    <lineage>
        <taxon>Eukaryota</taxon>
        <taxon>Viridiplantae</taxon>
        <taxon>Streptophyta</taxon>
        <taxon>Embryophyta</taxon>
        <taxon>Tracheophyta</taxon>
        <taxon>Spermatophyta</taxon>
        <taxon>Magnoliopsida</taxon>
        <taxon>Ranunculales</taxon>
        <taxon>Papaveraceae</taxon>
        <taxon>Papaveroideae</taxon>
        <taxon>Papaver</taxon>
    </lineage>
</organism>
<dbReference type="EMBL" id="JAJJMB010008983">
    <property type="protein sequence ID" value="KAI3917659.1"/>
    <property type="molecule type" value="Genomic_DNA"/>
</dbReference>
<feature type="domain" description="ABC transmembrane type-1" evidence="12">
    <location>
        <begin position="33"/>
        <end position="322"/>
    </location>
</feature>
<reference evidence="13" key="1">
    <citation type="submission" date="2022-04" db="EMBL/GenBank/DDBJ databases">
        <title>A functionally conserved STORR gene fusion in Papaver species that diverged 16.8 million years ago.</title>
        <authorList>
            <person name="Catania T."/>
        </authorList>
    </citation>
    <scope>NUCLEOTIDE SEQUENCE</scope>
    <source>
        <strain evidence="13">S-188037</strain>
    </source>
</reference>
<keyword evidence="8 10" id="KW-0472">Membrane</keyword>
<dbReference type="CDD" id="cd18578">
    <property type="entry name" value="ABC_6TM_Pgp_ABCB1_D2_like"/>
    <property type="match status" value="1"/>
</dbReference>
<dbReference type="SUPFAM" id="SSF52540">
    <property type="entry name" value="P-loop containing nucleoside triphosphate hydrolases"/>
    <property type="match status" value="2"/>
</dbReference>
<evidence type="ECO:0000256" key="6">
    <source>
        <dbReference type="ARBA" id="ARBA00022840"/>
    </source>
</evidence>
<dbReference type="Pfam" id="PF00664">
    <property type="entry name" value="ABC_membrane"/>
    <property type="match status" value="2"/>
</dbReference>
<dbReference type="CDD" id="cd03249">
    <property type="entry name" value="ABC_MTABC3_MDL1_MDL2"/>
    <property type="match status" value="2"/>
</dbReference>
<keyword evidence="6" id="KW-0067">ATP-binding</keyword>
<sequence length="1233" mass="136337">MGHTEKKRKNGRKYSMISSIFMHADDVDIMLMIFGFIGSVGDGFGTPLLLLVTSKFMNNLGVGSSGNDPHLFLHNINKNAVTLMYMACGWWVACFLEGYCWTKTGERQASKMREKYLKAVLRQDISYFDLKSSPSSNTTTEVITNVCNDSFIIQDVLTEKVPNFLMNCTMFIGSYVTAFLLMWRLALVGFPFVVFLIVPGLTYGRILMSLSRKMREEYNKAGSIVEQAISSIRSVYSFVGEEKTIAEFSEALDESVKLGLKQGLAKGLALGSNSVTFAIWSFLSWYGSRLVMYHGAQGGTVFAVGAALCSGGLSLGAALSNVKCFSEACAAGERIMEVITRIPKIDSDSTKGKILPSISGSIEFKNIEFAYPSRPKTLILKNFNLDIEAGKTIALVGGSGCGKSTVISLLQRFYDPLDGEILIDGIKIHEFQLKWLRAQMGLVSQEPALFATSIKENILFGKEDATMNEVIAAAKASNAHNFISQLTKGYDTQVGERGIQMSGGQKQRIALARSLIKAPRILLLDEATSALDSDSERNVQDALDKASLGRTTIIIAHRLSTVRNADKIAAVQNGHVMEIGSHNELLEVENGLYSSLFRIQERTDKRSTMQKEILDGKSMPCICGSMSPPNSKNSLVSRVVDECNNFGKDFRIPPFWRLLALYQPEWKQTLLGFISSMLFGAVQPFYCLAMAHMIFVYFLNDHSQIKVKTMIYSCIFAGLAIFSFVVNLCQHYNFAVIGEYLTKRIRERMLSKILTFEVGWFDQDENSSGAICSRLEKDANLVRSLVGDKMSLLIQTFSSVIIACAMGLIIAWRLAILIIAVQPLIIVCFYARRVLIKSMYNKSRNAQNHSSKLAAEAVSNLRTITSFSSQSRILNMFREAQLENTRLSLSWIAGLGLGFSQSIITFSWALNFWYGGKLVFQGEMTTKSFLEVFMILISTGRVIAEAGSTTSDLAKGSDAVGSVFTVLDRYTSIEPEDPDGYQPDTLTGQIEFHDVHFAYPNRPELFIFNGFNLSIDAGKSTALVGRSGSGKSTIISMIERFYDPSKGMVAIDGCDLKSYHLRSLRKHIGLVSQEPTLFAGTIRENILYCTDHDKIGETEMINAARASNAHNFISGLTDGYDTWCGDKGVLLSGGQKQRIAIARAILKNPKILLLDEATSALDNQSEKIVQEALDSLMVNRTTVVVAHRMSSIQNCDLMAVLEEGKVVEKGTHSLLLDKGPNGYYHSLVNFQRS</sequence>
<dbReference type="CDD" id="cd18577">
    <property type="entry name" value="ABC_6TM_Pgp_ABCB1_D1_like"/>
    <property type="match status" value="1"/>
</dbReference>
<evidence type="ECO:0000256" key="3">
    <source>
        <dbReference type="ARBA" id="ARBA00022692"/>
    </source>
</evidence>
<evidence type="ECO:0000313" key="13">
    <source>
        <dbReference type="EMBL" id="KAI3917659.1"/>
    </source>
</evidence>
<dbReference type="GO" id="GO:0016887">
    <property type="term" value="F:ATP hydrolysis activity"/>
    <property type="evidence" value="ECO:0007669"/>
    <property type="project" value="InterPro"/>
</dbReference>
<dbReference type="PROSITE" id="PS50893">
    <property type="entry name" value="ABC_TRANSPORTER_2"/>
    <property type="match status" value="2"/>
</dbReference>
<dbReference type="Gene3D" id="1.20.1560.10">
    <property type="entry name" value="ABC transporter type 1, transmembrane domain"/>
    <property type="match status" value="1"/>
</dbReference>
<evidence type="ECO:0000256" key="1">
    <source>
        <dbReference type="ARBA" id="ARBA00007577"/>
    </source>
</evidence>
<dbReference type="GO" id="GO:0140359">
    <property type="term" value="F:ABC-type transporter activity"/>
    <property type="evidence" value="ECO:0007669"/>
    <property type="project" value="InterPro"/>
</dbReference>
<feature type="transmembrane region" description="Helical" evidence="10">
    <location>
        <begin position="670"/>
        <end position="698"/>
    </location>
</feature>
<evidence type="ECO:0000256" key="8">
    <source>
        <dbReference type="ARBA" id="ARBA00023136"/>
    </source>
</evidence>
<feature type="domain" description="ABC transmembrane type-1" evidence="12">
    <location>
        <begin position="670"/>
        <end position="955"/>
    </location>
</feature>
<feature type="transmembrane region" description="Helical" evidence="10">
    <location>
        <begin position="299"/>
        <end position="319"/>
    </location>
</feature>
<feature type="domain" description="ABC transporter" evidence="11">
    <location>
        <begin position="362"/>
        <end position="598"/>
    </location>
</feature>
<evidence type="ECO:0000256" key="2">
    <source>
        <dbReference type="ARBA" id="ARBA00022448"/>
    </source>
</evidence>
<feature type="transmembrane region" description="Helical" evidence="10">
    <location>
        <begin position="189"/>
        <end position="208"/>
    </location>
</feature>
<dbReference type="SUPFAM" id="SSF90123">
    <property type="entry name" value="ABC transporter transmembrane region"/>
    <property type="match status" value="2"/>
</dbReference>
<dbReference type="PANTHER" id="PTHR45136:SF2">
    <property type="entry name" value="ABC TRANSPORTER DOMAIN-CONTAINING PROTEIN"/>
    <property type="match status" value="1"/>
</dbReference>
<evidence type="ECO:0000256" key="7">
    <source>
        <dbReference type="ARBA" id="ARBA00022989"/>
    </source>
</evidence>
<dbReference type="GO" id="GO:0016020">
    <property type="term" value="C:membrane"/>
    <property type="evidence" value="ECO:0007669"/>
    <property type="project" value="InterPro"/>
</dbReference>